<dbReference type="Proteomes" id="UP000193484">
    <property type="component" value="Unassembled WGS sequence"/>
</dbReference>
<dbReference type="OrthoDB" id="4422435at2"/>
<evidence type="ECO:0000313" key="2">
    <source>
        <dbReference type="Proteomes" id="UP000193484"/>
    </source>
</evidence>
<dbReference type="STRING" id="1793.AWC04_04925"/>
<dbReference type="AlphaFoldDB" id="A0A1X1RIB7"/>
<dbReference type="RefSeq" id="WP_085093661.1">
    <property type="nucleotide sequence ID" value="NZ_AP022603.1"/>
</dbReference>
<name>A0A1X1RIB7_MYCFA</name>
<organism evidence="1 2">
    <name type="scientific">Mycolicibacterium fallax</name>
    <name type="common">Mycobacterium fallax</name>
    <dbReference type="NCBI Taxonomy" id="1793"/>
    <lineage>
        <taxon>Bacteria</taxon>
        <taxon>Bacillati</taxon>
        <taxon>Actinomycetota</taxon>
        <taxon>Actinomycetes</taxon>
        <taxon>Mycobacteriales</taxon>
        <taxon>Mycobacteriaceae</taxon>
        <taxon>Mycolicibacterium</taxon>
    </lineage>
</organism>
<dbReference type="InterPro" id="IPR021903">
    <property type="entry name" value="DUF3515"/>
</dbReference>
<dbReference type="EMBL" id="LQOJ01000020">
    <property type="protein sequence ID" value="ORV06789.1"/>
    <property type="molecule type" value="Genomic_DNA"/>
</dbReference>
<sequence>MTDDDESTPAKPLVEPADGPPRPVVAIALVLGVAAVLTIIVIALNRQPSQGPVPVATLPAPQAGSADCTELLAAAPQSLDDYRRAEILEPAPAGVLAWRSDTGQLPVIMRCGLDRPGDFVVGVPLQVVNDVQWFRVADAGLVSWFAVDRPVYIALTLPDGSGPGPIQQLSVAIAESLPARPIDPGPPR</sequence>
<comment type="caution">
    <text evidence="1">The sequence shown here is derived from an EMBL/GenBank/DDBJ whole genome shotgun (WGS) entry which is preliminary data.</text>
</comment>
<keyword evidence="2" id="KW-1185">Reference proteome</keyword>
<accession>A0A1X1RIB7</accession>
<evidence type="ECO:0000313" key="1">
    <source>
        <dbReference type="EMBL" id="ORV06789.1"/>
    </source>
</evidence>
<protein>
    <submittedName>
        <fullName evidence="1">Uncharacterized protein</fullName>
    </submittedName>
</protein>
<reference evidence="1 2" key="1">
    <citation type="submission" date="2016-01" db="EMBL/GenBank/DDBJ databases">
        <title>The new phylogeny of the genus Mycobacterium.</title>
        <authorList>
            <person name="Tarcisio F."/>
            <person name="Conor M."/>
            <person name="Antonella G."/>
            <person name="Elisabetta G."/>
            <person name="Giulia F.S."/>
            <person name="Sara T."/>
            <person name="Anna F."/>
            <person name="Clotilde B."/>
            <person name="Roberto B."/>
            <person name="Veronica D.S."/>
            <person name="Fabio R."/>
            <person name="Monica P."/>
            <person name="Olivier J."/>
            <person name="Enrico T."/>
            <person name="Nicola S."/>
        </authorList>
    </citation>
    <scope>NUCLEOTIDE SEQUENCE [LARGE SCALE GENOMIC DNA]</scope>
    <source>
        <strain evidence="1 2">DSM 44179</strain>
    </source>
</reference>
<dbReference type="Pfam" id="PF12028">
    <property type="entry name" value="DUF3515"/>
    <property type="match status" value="1"/>
</dbReference>
<gene>
    <name evidence="1" type="ORF">AWC04_04925</name>
</gene>
<proteinExistence type="predicted"/>